<dbReference type="PANTHER" id="PTHR10351">
    <property type="entry name" value="TRANSCRIPTION FACTOR BTF3 FAMILY MEMBER"/>
    <property type="match status" value="1"/>
</dbReference>
<reference evidence="3" key="2">
    <citation type="submission" date="2022-01" db="EMBL/GenBank/DDBJ databases">
        <authorList>
            <person name="Yamashiro T."/>
            <person name="Shiraishi A."/>
            <person name="Satake H."/>
            <person name="Nakayama K."/>
        </authorList>
    </citation>
    <scope>NUCLEOTIDE SEQUENCE</scope>
</reference>
<dbReference type="InterPro" id="IPR038187">
    <property type="entry name" value="NAC_A/B_dom_sf"/>
</dbReference>
<keyword evidence="4" id="KW-1185">Reference proteome</keyword>
<dbReference type="InterPro" id="IPR039370">
    <property type="entry name" value="BTF3"/>
</dbReference>
<proteinExistence type="inferred from homology"/>
<dbReference type="Gene3D" id="2.20.70.30">
    <property type="entry name" value="Nascent polypeptide-associated complex domain"/>
    <property type="match status" value="1"/>
</dbReference>
<sequence length="102" mass="11105">MMIGRFFRRALGSEGVLLIDDYVFLIVVDKCGAVLVCDMAEVSGLITAKGIGVNGIPAIREVDIFNDETVIEFLNPKVQAFIAANTWVVSNTSQTKITLPLM</sequence>
<organism evidence="3 4">
    <name type="scientific">Tanacetum coccineum</name>
    <dbReference type="NCBI Taxonomy" id="301880"/>
    <lineage>
        <taxon>Eukaryota</taxon>
        <taxon>Viridiplantae</taxon>
        <taxon>Streptophyta</taxon>
        <taxon>Embryophyta</taxon>
        <taxon>Tracheophyta</taxon>
        <taxon>Spermatophyta</taxon>
        <taxon>Magnoliopsida</taxon>
        <taxon>eudicotyledons</taxon>
        <taxon>Gunneridae</taxon>
        <taxon>Pentapetalae</taxon>
        <taxon>asterids</taxon>
        <taxon>campanulids</taxon>
        <taxon>Asterales</taxon>
        <taxon>Asteraceae</taxon>
        <taxon>Asteroideae</taxon>
        <taxon>Anthemideae</taxon>
        <taxon>Anthemidinae</taxon>
        <taxon>Tanacetum</taxon>
    </lineage>
</organism>
<name>A0ABQ5D6R9_9ASTR</name>
<evidence type="ECO:0000259" key="2">
    <source>
        <dbReference type="SMART" id="SM01407"/>
    </source>
</evidence>
<comment type="similarity">
    <text evidence="1">Belongs to the NAC-beta family.</text>
</comment>
<accession>A0ABQ5D6R9</accession>
<dbReference type="EMBL" id="BQNB010014986">
    <property type="protein sequence ID" value="GJT34688.1"/>
    <property type="molecule type" value="Genomic_DNA"/>
</dbReference>
<gene>
    <name evidence="3" type="ORF">Tco_0925107</name>
</gene>
<evidence type="ECO:0000313" key="3">
    <source>
        <dbReference type="EMBL" id="GJT34688.1"/>
    </source>
</evidence>
<evidence type="ECO:0000313" key="4">
    <source>
        <dbReference type="Proteomes" id="UP001151760"/>
    </source>
</evidence>
<protein>
    <submittedName>
        <fullName evidence="3">Nascent polypeptide-associated complex subunit beta-like protein</fullName>
    </submittedName>
</protein>
<dbReference type="Pfam" id="PF01849">
    <property type="entry name" value="NAC"/>
    <property type="match status" value="1"/>
</dbReference>
<comment type="caution">
    <text evidence="3">The sequence shown here is derived from an EMBL/GenBank/DDBJ whole genome shotgun (WGS) entry which is preliminary data.</text>
</comment>
<dbReference type="SMART" id="SM01407">
    <property type="entry name" value="NAC"/>
    <property type="match status" value="1"/>
</dbReference>
<evidence type="ECO:0000256" key="1">
    <source>
        <dbReference type="ARBA" id="ARBA00005296"/>
    </source>
</evidence>
<dbReference type="InterPro" id="IPR002715">
    <property type="entry name" value="Nas_poly-pep-assoc_cplx_dom"/>
</dbReference>
<dbReference type="Proteomes" id="UP001151760">
    <property type="component" value="Unassembled WGS sequence"/>
</dbReference>
<reference evidence="3" key="1">
    <citation type="journal article" date="2022" name="Int. J. Mol. Sci.">
        <title>Draft Genome of Tanacetum Coccineum: Genomic Comparison of Closely Related Tanacetum-Family Plants.</title>
        <authorList>
            <person name="Yamashiro T."/>
            <person name="Shiraishi A."/>
            <person name="Nakayama K."/>
            <person name="Satake H."/>
        </authorList>
    </citation>
    <scope>NUCLEOTIDE SEQUENCE</scope>
</reference>
<feature type="domain" description="NAC-A/B" evidence="2">
    <location>
        <begin position="47"/>
        <end position="96"/>
    </location>
</feature>